<dbReference type="GO" id="GO:0070761">
    <property type="term" value="C:pre-snoRNP complex"/>
    <property type="evidence" value="ECO:0007669"/>
    <property type="project" value="TreeGrafter"/>
</dbReference>
<comment type="similarity">
    <text evidence="6">Belongs to the BCD1 family.</text>
</comment>
<evidence type="ECO:0000256" key="8">
    <source>
        <dbReference type="SAM" id="MobiDB-lite"/>
    </source>
</evidence>
<keyword evidence="3 7" id="KW-0863">Zinc-finger</keyword>
<accession>A0A8J6H8P0</accession>
<dbReference type="InterPro" id="IPR051639">
    <property type="entry name" value="BCD1"/>
</dbReference>
<feature type="region of interest" description="Disordered" evidence="8">
    <location>
        <begin position="1"/>
        <end position="24"/>
    </location>
</feature>
<dbReference type="PANTHER" id="PTHR13483">
    <property type="entry name" value="BOX C_D SNORNA PROTEIN 1-RELATED"/>
    <property type="match status" value="1"/>
</dbReference>
<reference evidence="10" key="2">
    <citation type="submission" date="2021-08" db="EMBL/GenBank/DDBJ databases">
        <authorList>
            <person name="Eriksson T."/>
        </authorList>
    </citation>
    <scope>NUCLEOTIDE SEQUENCE</scope>
    <source>
        <strain evidence="10">Stoneville</strain>
        <tissue evidence="10">Whole head</tissue>
    </source>
</reference>
<evidence type="ECO:0000256" key="5">
    <source>
        <dbReference type="ARBA" id="ARBA00049598"/>
    </source>
</evidence>
<dbReference type="EMBL" id="JABDTM020027746">
    <property type="protein sequence ID" value="KAH0810043.1"/>
    <property type="molecule type" value="Genomic_DNA"/>
</dbReference>
<dbReference type="Gene3D" id="3.30.60.190">
    <property type="match status" value="1"/>
</dbReference>
<feature type="compositionally biased region" description="Low complexity" evidence="8">
    <location>
        <begin position="1"/>
        <end position="16"/>
    </location>
</feature>
<keyword evidence="4" id="KW-0862">Zinc</keyword>
<dbReference type="PROSITE" id="PS51083">
    <property type="entry name" value="ZF_HIT"/>
    <property type="match status" value="1"/>
</dbReference>
<dbReference type="GO" id="GO:0008270">
    <property type="term" value="F:zinc ion binding"/>
    <property type="evidence" value="ECO:0007669"/>
    <property type="project" value="UniProtKB-UniRule"/>
</dbReference>
<proteinExistence type="inferred from homology"/>
<dbReference type="InterPro" id="IPR007529">
    <property type="entry name" value="Znf_HIT"/>
</dbReference>
<gene>
    <name evidence="10" type="ORF">GEV33_012746</name>
</gene>
<evidence type="ECO:0000313" key="11">
    <source>
        <dbReference type="Proteomes" id="UP000719412"/>
    </source>
</evidence>
<evidence type="ECO:0000256" key="1">
    <source>
        <dbReference type="ARBA" id="ARBA00022553"/>
    </source>
</evidence>
<dbReference type="Proteomes" id="UP000719412">
    <property type="component" value="Unassembled WGS sequence"/>
</dbReference>
<keyword evidence="2" id="KW-0479">Metal-binding</keyword>
<evidence type="ECO:0000256" key="3">
    <source>
        <dbReference type="ARBA" id="ARBA00022771"/>
    </source>
</evidence>
<dbReference type="GO" id="GO:0005634">
    <property type="term" value="C:nucleus"/>
    <property type="evidence" value="ECO:0007669"/>
    <property type="project" value="TreeGrafter"/>
</dbReference>
<dbReference type="GO" id="GO:0048254">
    <property type="term" value="P:snoRNA localization"/>
    <property type="evidence" value="ECO:0007669"/>
    <property type="project" value="TreeGrafter"/>
</dbReference>
<dbReference type="PANTHER" id="PTHR13483:SF3">
    <property type="entry name" value="BOX C_D SNORNA PROTEIN 1"/>
    <property type="match status" value="1"/>
</dbReference>
<evidence type="ECO:0000313" key="10">
    <source>
        <dbReference type="EMBL" id="KAH0810043.1"/>
    </source>
</evidence>
<evidence type="ECO:0000256" key="4">
    <source>
        <dbReference type="ARBA" id="ARBA00022833"/>
    </source>
</evidence>
<dbReference type="GO" id="GO:0000492">
    <property type="term" value="P:box C/D snoRNP assembly"/>
    <property type="evidence" value="ECO:0007669"/>
    <property type="project" value="TreeGrafter"/>
</dbReference>
<sequence>MDSETPSPSCSTSSDDSSSKPNNRLGSCEVCSKQNARYCCPRCEIKTCSLNCNRIHKLEVECNGIRDKTKFIPINKFTNLDLASDYRLLEETTRVVEVSKKGRSGLGFPLNKRFRRLEKEALKRKMVLKFLPKTFVRHKNNSTYFNIEKELIEWHVEWIFVNSENFKISENNVPENVRLSLLLDKYLSKQEDVELQEKLQYYQSADLPGIKILLQAEQKSGKKFYELDPTFTLKDCLKNKIIIEYPVIHLVLKDHGNCYDIVDSDDEDCKREVQNRGKSGEEVINKIIKRAESDAPPTRPNSGGGGRSAPGNQECGVDVGGLVSIVTWQKERPGRGTVFRSGAPDTVGDKWDVVVEAPEEGRKFAKCG</sequence>
<dbReference type="SUPFAM" id="SSF144232">
    <property type="entry name" value="HIT/MYND zinc finger-like"/>
    <property type="match status" value="1"/>
</dbReference>
<keyword evidence="11" id="KW-1185">Reference proteome</keyword>
<name>A0A8J6H8P0_TENMO</name>
<keyword evidence="1" id="KW-0597">Phosphoprotein</keyword>
<dbReference type="CDD" id="cd23023">
    <property type="entry name" value="zf-HIT_BCD1"/>
    <property type="match status" value="1"/>
</dbReference>
<reference evidence="10" key="1">
    <citation type="journal article" date="2020" name="J Insects Food Feed">
        <title>The yellow mealworm (Tenebrio molitor) genome: a resource for the emerging insects as food and feed industry.</title>
        <authorList>
            <person name="Eriksson T."/>
            <person name="Andere A."/>
            <person name="Kelstrup H."/>
            <person name="Emery V."/>
            <person name="Picard C."/>
        </authorList>
    </citation>
    <scope>NUCLEOTIDE SEQUENCE</scope>
    <source>
        <strain evidence="10">Stoneville</strain>
        <tissue evidence="10">Whole head</tissue>
    </source>
</reference>
<feature type="region of interest" description="Disordered" evidence="8">
    <location>
        <begin position="290"/>
        <end position="313"/>
    </location>
</feature>
<evidence type="ECO:0000256" key="6">
    <source>
        <dbReference type="ARBA" id="ARBA00049654"/>
    </source>
</evidence>
<protein>
    <recommendedName>
        <fullName evidence="9">HIT-type domain-containing protein</fullName>
    </recommendedName>
</protein>
<dbReference type="Pfam" id="PF04438">
    <property type="entry name" value="zf-HIT"/>
    <property type="match status" value="1"/>
</dbReference>
<evidence type="ECO:0000256" key="7">
    <source>
        <dbReference type="PROSITE-ProRule" id="PRU00453"/>
    </source>
</evidence>
<comment type="function">
    <text evidence="5">Required for box C/D snoRNAs accumulation involved in snoRNA processing, snoRNA transport to the nucleolus and ribosome biogenesis.</text>
</comment>
<feature type="domain" description="HIT-type" evidence="9">
    <location>
        <begin position="28"/>
        <end position="62"/>
    </location>
</feature>
<comment type="caution">
    <text evidence="10">The sequence shown here is derived from an EMBL/GenBank/DDBJ whole genome shotgun (WGS) entry which is preliminary data.</text>
</comment>
<organism evidence="10 11">
    <name type="scientific">Tenebrio molitor</name>
    <name type="common">Yellow mealworm beetle</name>
    <dbReference type="NCBI Taxonomy" id="7067"/>
    <lineage>
        <taxon>Eukaryota</taxon>
        <taxon>Metazoa</taxon>
        <taxon>Ecdysozoa</taxon>
        <taxon>Arthropoda</taxon>
        <taxon>Hexapoda</taxon>
        <taxon>Insecta</taxon>
        <taxon>Pterygota</taxon>
        <taxon>Neoptera</taxon>
        <taxon>Endopterygota</taxon>
        <taxon>Coleoptera</taxon>
        <taxon>Polyphaga</taxon>
        <taxon>Cucujiformia</taxon>
        <taxon>Tenebrionidae</taxon>
        <taxon>Tenebrio</taxon>
    </lineage>
</organism>
<dbReference type="Pfam" id="PF25790">
    <property type="entry name" value="BCD1"/>
    <property type="match status" value="1"/>
</dbReference>
<evidence type="ECO:0000256" key="2">
    <source>
        <dbReference type="ARBA" id="ARBA00022723"/>
    </source>
</evidence>
<dbReference type="InterPro" id="IPR057721">
    <property type="entry name" value="BCD1_alpha/beta"/>
</dbReference>
<dbReference type="GO" id="GO:0000463">
    <property type="term" value="P:maturation of LSU-rRNA from tricistronic rRNA transcript (SSU-rRNA, 5.8S rRNA, LSU-rRNA)"/>
    <property type="evidence" value="ECO:0007669"/>
    <property type="project" value="TreeGrafter"/>
</dbReference>
<dbReference type="AlphaFoldDB" id="A0A8J6H8P0"/>
<evidence type="ECO:0000259" key="9">
    <source>
        <dbReference type="PROSITE" id="PS51083"/>
    </source>
</evidence>